<feature type="region of interest" description="Disordered" evidence="1">
    <location>
        <begin position="1"/>
        <end position="53"/>
    </location>
</feature>
<gene>
    <name evidence="2" type="ORF">ALMOND_2B006224</name>
</gene>
<dbReference type="Gramene" id="VVA26520">
    <property type="protein sequence ID" value="VVA26520"/>
    <property type="gene ID" value="Prudul26B006224"/>
</dbReference>
<accession>A0A5E4FGK9</accession>
<evidence type="ECO:0000313" key="2">
    <source>
        <dbReference type="EMBL" id="VVA26520.1"/>
    </source>
</evidence>
<protein>
    <submittedName>
        <fullName evidence="2">Uncharacterized protein</fullName>
    </submittedName>
</protein>
<dbReference type="EMBL" id="CABIKO010000108">
    <property type="protein sequence ID" value="VVA26520.1"/>
    <property type="molecule type" value="Genomic_DNA"/>
</dbReference>
<dbReference type="AlphaFoldDB" id="A0A5E4FGK9"/>
<dbReference type="Proteomes" id="UP000327085">
    <property type="component" value="Chromosome 7"/>
</dbReference>
<sequence>MISAKLLQKRGKTASTTQSATGPSYPSNGPTADAATLPPDTLPESTAPIAPPPGLVAMNTIAACVAAVTIGLTSPKGSVAKIAAQAQGPKVVVTSQPQGRL</sequence>
<dbReference type="InParanoid" id="A0A5E4FGK9"/>
<evidence type="ECO:0000256" key="1">
    <source>
        <dbReference type="SAM" id="MobiDB-lite"/>
    </source>
</evidence>
<proteinExistence type="predicted"/>
<organism evidence="2 3">
    <name type="scientific">Prunus dulcis</name>
    <name type="common">Almond</name>
    <name type="synonym">Amygdalus dulcis</name>
    <dbReference type="NCBI Taxonomy" id="3755"/>
    <lineage>
        <taxon>Eukaryota</taxon>
        <taxon>Viridiplantae</taxon>
        <taxon>Streptophyta</taxon>
        <taxon>Embryophyta</taxon>
        <taxon>Tracheophyta</taxon>
        <taxon>Spermatophyta</taxon>
        <taxon>Magnoliopsida</taxon>
        <taxon>eudicotyledons</taxon>
        <taxon>Gunneridae</taxon>
        <taxon>Pentapetalae</taxon>
        <taxon>rosids</taxon>
        <taxon>fabids</taxon>
        <taxon>Rosales</taxon>
        <taxon>Rosaceae</taxon>
        <taxon>Amygdaloideae</taxon>
        <taxon>Amygdaleae</taxon>
        <taxon>Prunus</taxon>
    </lineage>
</organism>
<name>A0A5E4FGK9_PRUDU</name>
<reference evidence="3" key="1">
    <citation type="journal article" date="2020" name="Plant J.">
        <title>Transposons played a major role in the diversification between the closely related almond and peach genomes: results from the almond genome sequence.</title>
        <authorList>
            <person name="Alioto T."/>
            <person name="Alexiou K.G."/>
            <person name="Bardil A."/>
            <person name="Barteri F."/>
            <person name="Castanera R."/>
            <person name="Cruz F."/>
            <person name="Dhingra A."/>
            <person name="Duval H."/>
            <person name="Fernandez I Marti A."/>
            <person name="Frias L."/>
            <person name="Galan B."/>
            <person name="Garcia J.L."/>
            <person name="Howad W."/>
            <person name="Gomez-Garrido J."/>
            <person name="Gut M."/>
            <person name="Julca I."/>
            <person name="Morata J."/>
            <person name="Puigdomenech P."/>
            <person name="Ribeca P."/>
            <person name="Rubio Cabetas M.J."/>
            <person name="Vlasova A."/>
            <person name="Wirthensohn M."/>
            <person name="Garcia-Mas J."/>
            <person name="Gabaldon T."/>
            <person name="Casacuberta J.M."/>
            <person name="Arus P."/>
        </authorList>
    </citation>
    <scope>NUCLEOTIDE SEQUENCE [LARGE SCALE GENOMIC DNA]</scope>
    <source>
        <strain evidence="3">cv. Texas</strain>
    </source>
</reference>
<feature type="compositionally biased region" description="Polar residues" evidence="1">
    <location>
        <begin position="13"/>
        <end position="30"/>
    </location>
</feature>
<evidence type="ECO:0000313" key="3">
    <source>
        <dbReference type="Proteomes" id="UP000327085"/>
    </source>
</evidence>